<gene>
    <name evidence="1" type="primary">M2-2</name>
</gene>
<protein>
    <submittedName>
        <fullName evidence="1">Matrix protein 2-2</fullName>
    </submittedName>
</protein>
<name>A0A481Y9C9_9MONO</name>
<dbReference type="EMBL" id="MK491499">
    <property type="protein sequence ID" value="QBK51046.1"/>
    <property type="molecule type" value="Viral_cRNA"/>
</dbReference>
<proteinExistence type="predicted"/>
<reference evidence="1" key="1">
    <citation type="submission" date="2019-02" db="EMBL/GenBank/DDBJ databases">
        <title>Complete Genome Sequence of a Divergent Avian Metapneumovirus from a Monk Parakeet (Myiopsitta monachus).</title>
        <authorList>
            <person name="Retallack H."/>
            <person name="Clubb S."/>
            <person name="DeRisi J.L."/>
        </authorList>
    </citation>
    <scope>NUCLEOTIDE SEQUENCE</scope>
    <source>
        <strain evidence="1">PAR-05</strain>
    </source>
</reference>
<sequence length="73" mass="8427">MSVTLPCRRLTIAIKCDYYGVCLLKRALEHPLMCIDELVDELANIIIKDHIYSKNCNDCRKNVNIISMFTSYS</sequence>
<organism evidence="1">
    <name type="scientific">avian metapneumovirus</name>
    <dbReference type="NCBI Taxonomy" id="38525"/>
    <lineage>
        <taxon>Viruses</taxon>
        <taxon>Riboviria</taxon>
        <taxon>Orthornavirae</taxon>
        <taxon>Negarnaviricota</taxon>
        <taxon>Haploviricotina</taxon>
        <taxon>Monjiviricetes</taxon>
        <taxon>Mononegavirales</taxon>
        <taxon>Pneumoviridae</taxon>
        <taxon>Metapneumovirus</taxon>
        <taxon>Metapneumovirus avis</taxon>
    </lineage>
</organism>
<evidence type="ECO:0000313" key="1">
    <source>
        <dbReference type="EMBL" id="QBK51046.1"/>
    </source>
</evidence>
<accession>A0A481Y9C9</accession>